<evidence type="ECO:0000256" key="7">
    <source>
        <dbReference type="ARBA" id="ARBA00023136"/>
    </source>
</evidence>
<evidence type="ECO:0000256" key="8">
    <source>
        <dbReference type="SAM" id="Phobius"/>
    </source>
</evidence>
<name>A0A9X1IJH5_9PROT</name>
<dbReference type="EMBL" id="JAJAQI010000078">
    <property type="protein sequence ID" value="MCB4825286.1"/>
    <property type="molecule type" value="Genomic_DNA"/>
</dbReference>
<evidence type="ECO:0000313" key="10">
    <source>
        <dbReference type="Proteomes" id="UP001139311"/>
    </source>
</evidence>
<protein>
    <submittedName>
        <fullName evidence="9">Fe(3+)-hydroxamate ABC transporter permease FhuB</fullName>
    </submittedName>
</protein>
<comment type="similarity">
    <text evidence="2">Belongs to the binding-protein-dependent transport system permease family. FecCD subfamily.</text>
</comment>
<dbReference type="GO" id="GO:0005886">
    <property type="term" value="C:plasma membrane"/>
    <property type="evidence" value="ECO:0007669"/>
    <property type="project" value="UniProtKB-SubCell"/>
</dbReference>
<dbReference type="CDD" id="cd06550">
    <property type="entry name" value="TM_ABC_iron-siderophores_like"/>
    <property type="match status" value="1"/>
</dbReference>
<reference evidence="9" key="1">
    <citation type="submission" date="2021-10" db="EMBL/GenBank/DDBJ databases">
        <title>Roseicella aerolatum sp. nov., isolated from aerosols of e-waste dismantling site.</title>
        <authorList>
            <person name="Qin T."/>
        </authorList>
    </citation>
    <scope>NUCLEOTIDE SEQUENCE</scope>
    <source>
        <strain evidence="9">GB24</strain>
    </source>
</reference>
<feature type="transmembrane region" description="Helical" evidence="8">
    <location>
        <begin position="153"/>
        <end position="174"/>
    </location>
</feature>
<organism evidence="9 10">
    <name type="scientific">Roseicella aerolata</name>
    <dbReference type="NCBI Taxonomy" id="2883479"/>
    <lineage>
        <taxon>Bacteria</taxon>
        <taxon>Pseudomonadati</taxon>
        <taxon>Pseudomonadota</taxon>
        <taxon>Alphaproteobacteria</taxon>
        <taxon>Acetobacterales</taxon>
        <taxon>Roseomonadaceae</taxon>
        <taxon>Roseicella</taxon>
    </lineage>
</organism>
<dbReference type="GO" id="GO:0033214">
    <property type="term" value="P:siderophore-iron import into cell"/>
    <property type="evidence" value="ECO:0007669"/>
    <property type="project" value="TreeGrafter"/>
</dbReference>
<sequence>MSEAVVLPPSPRPAGWPALLLGTLLLAGALLCGLRLAAILPPEQWWQALTQPVPGDMTQVVFRHAVLPRMAMALLCGAALALSGVILQRVLRNPIASPLTLGISPGAQLALGAAMLWAPTLLAASREAVALAGATTAMALVAALSWKRGLAPAAVVLAGLVVGLTASALSAALILMKGEYLLSLLLWGAGSLAQAGWEPVLALAPRLALAAAAAFLLRRPLLLLGLEDTSARSLGLSLALGRAAALGVAVWLAAVVVAEVGVIGFVGIGAPALARLAGVRGMGRLMAWSAGFGAALLLLADGLVQLGQGLRGDLLPTGAATAVLGAPILLWLLPRLRAGSPAVMAGITASRRLARPWLFLALLLAAMPVLTWFGLALGRGPEGWSLALGVDWLGMLPWRAPRLAAAMAAGAMLAASGTVLQRLTGNPMAGPEVLGLGAGAGFGLALLLLLVPAPGRPAQLLAVAAGAGLALGLLLLAARRGGLAPERLLLAGVSLAAFFQALVAAFQASGDPRAVPLLGWLAGSTARLGPEDATIAVGLALLLLPPVFLAGRWLALLPLGDGVAVGLGLRPGLARLGLVLPAAMLAGAATLVVGPLSFVGLMAPHLARWLGLRTPRQHLAGAVLLGALVMGAADVLGRGLAFPFQLPAGLVAALLGGPYLMALLARRGQVA</sequence>
<dbReference type="InterPro" id="IPR037294">
    <property type="entry name" value="ABC_BtuC-like"/>
</dbReference>
<dbReference type="SUPFAM" id="SSF81345">
    <property type="entry name" value="ABC transporter involved in vitamin B12 uptake, BtuC"/>
    <property type="match status" value="2"/>
</dbReference>
<feature type="transmembrane region" description="Helical" evidence="8">
    <location>
        <begin position="246"/>
        <end position="273"/>
    </location>
</feature>
<feature type="transmembrane region" description="Helical" evidence="8">
    <location>
        <begin position="128"/>
        <end position="146"/>
    </location>
</feature>
<comment type="caution">
    <text evidence="9">The sequence shown here is derived from an EMBL/GenBank/DDBJ whole genome shotgun (WGS) entry which is preliminary data.</text>
</comment>
<feature type="transmembrane region" description="Helical" evidence="8">
    <location>
        <begin position="433"/>
        <end position="452"/>
    </location>
</feature>
<feature type="transmembrane region" description="Helical" evidence="8">
    <location>
        <begin position="285"/>
        <end position="306"/>
    </location>
</feature>
<dbReference type="RefSeq" id="WP_226614081.1">
    <property type="nucleotide sequence ID" value="NZ_JAJAQI010000078.1"/>
</dbReference>
<feature type="transmembrane region" description="Helical" evidence="8">
    <location>
        <begin position="318"/>
        <end position="336"/>
    </location>
</feature>
<feature type="transmembrane region" description="Helical" evidence="8">
    <location>
        <begin position="488"/>
        <end position="508"/>
    </location>
</feature>
<dbReference type="PANTHER" id="PTHR30472:SF37">
    <property type="entry name" value="FE(3+) DICITRATE TRANSPORT SYSTEM PERMEASE PROTEIN FECD-RELATED"/>
    <property type="match status" value="1"/>
</dbReference>
<dbReference type="AlphaFoldDB" id="A0A9X1IJH5"/>
<keyword evidence="3" id="KW-0813">Transport</keyword>
<feature type="transmembrane region" description="Helical" evidence="8">
    <location>
        <begin position="61"/>
        <end position="87"/>
    </location>
</feature>
<feature type="transmembrane region" description="Helical" evidence="8">
    <location>
        <begin position="99"/>
        <end position="122"/>
    </location>
</feature>
<dbReference type="Pfam" id="PF01032">
    <property type="entry name" value="FecCD"/>
    <property type="match status" value="2"/>
</dbReference>
<keyword evidence="10" id="KW-1185">Reference proteome</keyword>
<dbReference type="Gene3D" id="1.10.3470.10">
    <property type="entry name" value="ABC transporter involved in vitamin B12 uptake, BtuC"/>
    <property type="match status" value="2"/>
</dbReference>
<feature type="transmembrane region" description="Helical" evidence="8">
    <location>
        <begin position="576"/>
        <end position="598"/>
    </location>
</feature>
<evidence type="ECO:0000256" key="5">
    <source>
        <dbReference type="ARBA" id="ARBA00022692"/>
    </source>
</evidence>
<evidence type="ECO:0000256" key="4">
    <source>
        <dbReference type="ARBA" id="ARBA00022475"/>
    </source>
</evidence>
<keyword evidence="4" id="KW-1003">Cell membrane</keyword>
<feature type="transmembrane region" description="Helical" evidence="8">
    <location>
        <begin position="644"/>
        <end position="665"/>
    </location>
</feature>
<dbReference type="NCBIfam" id="NF007866">
    <property type="entry name" value="PRK10577.1-2"/>
    <property type="match status" value="1"/>
</dbReference>
<feature type="transmembrane region" description="Helical" evidence="8">
    <location>
        <begin position="357"/>
        <end position="380"/>
    </location>
</feature>
<feature type="transmembrane region" description="Helical" evidence="8">
    <location>
        <begin position="458"/>
        <end position="476"/>
    </location>
</feature>
<accession>A0A9X1IJH5</accession>
<dbReference type="GO" id="GO:0022857">
    <property type="term" value="F:transmembrane transporter activity"/>
    <property type="evidence" value="ECO:0007669"/>
    <property type="project" value="InterPro"/>
</dbReference>
<keyword evidence="5 8" id="KW-0812">Transmembrane</keyword>
<keyword evidence="7 8" id="KW-0472">Membrane</keyword>
<evidence type="ECO:0000256" key="1">
    <source>
        <dbReference type="ARBA" id="ARBA00004651"/>
    </source>
</evidence>
<keyword evidence="6 8" id="KW-1133">Transmembrane helix</keyword>
<feature type="transmembrane region" description="Helical" evidence="8">
    <location>
        <begin position="400"/>
        <end position="421"/>
    </location>
</feature>
<dbReference type="Proteomes" id="UP001139311">
    <property type="component" value="Unassembled WGS sequence"/>
</dbReference>
<evidence type="ECO:0000256" key="2">
    <source>
        <dbReference type="ARBA" id="ARBA00007935"/>
    </source>
</evidence>
<dbReference type="PANTHER" id="PTHR30472">
    <property type="entry name" value="FERRIC ENTEROBACTIN TRANSPORT SYSTEM PERMEASE PROTEIN"/>
    <property type="match status" value="1"/>
</dbReference>
<evidence type="ECO:0000256" key="6">
    <source>
        <dbReference type="ARBA" id="ARBA00022989"/>
    </source>
</evidence>
<evidence type="ECO:0000313" key="9">
    <source>
        <dbReference type="EMBL" id="MCB4825286.1"/>
    </source>
</evidence>
<dbReference type="InterPro" id="IPR000522">
    <property type="entry name" value="ABC_transptr_permease_BtuC"/>
</dbReference>
<feature type="transmembrane region" description="Helical" evidence="8">
    <location>
        <begin position="533"/>
        <end position="555"/>
    </location>
</feature>
<gene>
    <name evidence="9" type="primary">fhuB</name>
    <name evidence="9" type="ORF">LHA35_26570</name>
</gene>
<evidence type="ECO:0000256" key="3">
    <source>
        <dbReference type="ARBA" id="ARBA00022448"/>
    </source>
</evidence>
<comment type="subcellular location">
    <subcellularLocation>
        <location evidence="1">Cell membrane</location>
        <topology evidence="1">Multi-pass membrane protein</topology>
    </subcellularLocation>
</comment>
<feature type="transmembrane region" description="Helical" evidence="8">
    <location>
        <begin position="618"/>
        <end position="637"/>
    </location>
</feature>
<proteinExistence type="inferred from homology"/>